<dbReference type="Gene3D" id="1.10.630.10">
    <property type="entry name" value="Cytochrome P450"/>
    <property type="match status" value="1"/>
</dbReference>
<feature type="binding site" description="axial binding residue" evidence="8">
    <location>
        <position position="450"/>
    </location>
    <ligand>
        <name>heme</name>
        <dbReference type="ChEBI" id="CHEBI:30413"/>
    </ligand>
    <ligandPart>
        <name>Fe</name>
        <dbReference type="ChEBI" id="CHEBI:18248"/>
    </ligandPart>
</feature>
<dbReference type="PRINTS" id="PR00463">
    <property type="entry name" value="EP450I"/>
</dbReference>
<dbReference type="OrthoDB" id="3945418at2759"/>
<evidence type="ECO:0000313" key="11">
    <source>
        <dbReference type="Proteomes" id="UP000005408"/>
    </source>
</evidence>
<organism evidence="10 11">
    <name type="scientific">Magallana gigas</name>
    <name type="common">Pacific oyster</name>
    <name type="synonym">Crassostrea gigas</name>
    <dbReference type="NCBI Taxonomy" id="29159"/>
    <lineage>
        <taxon>Eukaryota</taxon>
        <taxon>Metazoa</taxon>
        <taxon>Spiralia</taxon>
        <taxon>Lophotrochozoa</taxon>
        <taxon>Mollusca</taxon>
        <taxon>Bivalvia</taxon>
        <taxon>Autobranchia</taxon>
        <taxon>Pteriomorphia</taxon>
        <taxon>Ostreida</taxon>
        <taxon>Ostreoidea</taxon>
        <taxon>Ostreidae</taxon>
        <taxon>Magallana</taxon>
    </lineage>
</organism>
<dbReference type="PANTHER" id="PTHR24279:SF120">
    <property type="entry name" value="CYTOCHROME P450"/>
    <property type="match status" value="1"/>
</dbReference>
<dbReference type="PRINTS" id="PR00385">
    <property type="entry name" value="P450"/>
</dbReference>
<evidence type="ECO:0008006" key="12">
    <source>
        <dbReference type="Google" id="ProtNLM"/>
    </source>
</evidence>
<evidence type="ECO:0000256" key="8">
    <source>
        <dbReference type="PIRSR" id="PIRSR602401-1"/>
    </source>
</evidence>
<protein>
    <recommendedName>
        <fullName evidence="12">Cytochrome P450 10</fullName>
    </recommendedName>
</protein>
<evidence type="ECO:0000256" key="2">
    <source>
        <dbReference type="ARBA" id="ARBA00010617"/>
    </source>
</evidence>
<dbReference type="InterPro" id="IPR002401">
    <property type="entry name" value="Cyt_P450_E_grp-I"/>
</dbReference>
<keyword evidence="11" id="KW-1185">Reference proteome</keyword>
<keyword evidence="3 8" id="KW-0349">Heme</keyword>
<evidence type="ECO:0000313" key="10">
    <source>
        <dbReference type="EnsemblMetazoa" id="G18808.4:cds"/>
    </source>
</evidence>
<dbReference type="InterPro" id="IPR036396">
    <property type="entry name" value="Cyt_P450_sf"/>
</dbReference>
<evidence type="ECO:0000256" key="7">
    <source>
        <dbReference type="ARBA" id="ARBA00023033"/>
    </source>
</evidence>
<evidence type="ECO:0000256" key="6">
    <source>
        <dbReference type="ARBA" id="ARBA00023004"/>
    </source>
</evidence>
<reference evidence="10" key="1">
    <citation type="submission" date="2022-08" db="UniProtKB">
        <authorList>
            <consortium name="EnsemblMetazoa"/>
        </authorList>
    </citation>
    <scope>IDENTIFICATION</scope>
    <source>
        <strain evidence="10">05x7-T-G4-1.051#20</strain>
    </source>
</reference>
<accession>A0A8W8JFT5</accession>
<dbReference type="AlphaFoldDB" id="A0A8W8JFT5"/>
<evidence type="ECO:0000256" key="9">
    <source>
        <dbReference type="RuleBase" id="RU000461"/>
    </source>
</evidence>
<dbReference type="PANTHER" id="PTHR24279">
    <property type="entry name" value="CYTOCHROME P450"/>
    <property type="match status" value="1"/>
</dbReference>
<dbReference type="CDD" id="cd11054">
    <property type="entry name" value="CYP24A1-like"/>
    <property type="match status" value="1"/>
</dbReference>
<dbReference type="EnsemblMetazoa" id="G18808.4">
    <property type="protein sequence ID" value="G18808.4:cds"/>
    <property type="gene ID" value="G18808"/>
</dbReference>
<evidence type="ECO:0000256" key="3">
    <source>
        <dbReference type="ARBA" id="ARBA00022617"/>
    </source>
</evidence>
<dbReference type="Proteomes" id="UP000005408">
    <property type="component" value="Unassembled WGS sequence"/>
</dbReference>
<keyword evidence="6 8" id="KW-0408">Iron</keyword>
<dbReference type="GO" id="GO:0005506">
    <property type="term" value="F:iron ion binding"/>
    <property type="evidence" value="ECO:0007669"/>
    <property type="project" value="InterPro"/>
</dbReference>
<evidence type="ECO:0000256" key="1">
    <source>
        <dbReference type="ARBA" id="ARBA00001971"/>
    </source>
</evidence>
<proteinExistence type="inferred from homology"/>
<dbReference type="EnsemblMetazoa" id="G18808.1">
    <property type="protein sequence ID" value="G18808.1:cds"/>
    <property type="gene ID" value="G18808"/>
</dbReference>
<sequence>MTNRLSRLLAVRFYSHSVAHDAPLVRPFGEVPGPRGKFALPYIGTMLFSNSIGELKNFEFHRFAAHVQQLYGDFVKLRIKDKWNIFVFHPDIAREIFKINIKNPYRPGVGVFREYSKNRKQYPSLANLNGEEWAKLRRPTQELMLRPAAVSAYVSILARVADDFVELYKHGGFVDDLRQQLLRYVTESTGMLCFNKRFGCIEGGSILDIKYLEDIFDATDKDVRSFGLQLYRLFPTPLYRKFERAADHLFGIADVAIVDAIQTLETARAEGRLEEYLQGPHLLYALLSHPKMTGEMVERVLMDLFVAGVESTSSVLTFLWYELARNPEKQKILQQEITSVCGNADITKESLSEMPYLKACIKEILRLYPPTAPGSFVRLEKDAVISGYEIPTGTEILIFTQHMCENEQFFSHPDKFLPERFLRSNNPLTSTIRNTHPSATLPFGFGPRSCIGQRFAELEIQIITAKFFQQLDVSLPEGSSGKLERIFRIFSAPKDKVSIVIKRRS</sequence>
<comment type="cofactor">
    <cofactor evidence="1 8">
        <name>heme</name>
        <dbReference type="ChEBI" id="CHEBI:30413"/>
    </cofactor>
</comment>
<comment type="similarity">
    <text evidence="2 9">Belongs to the cytochrome P450 family.</text>
</comment>
<dbReference type="GO" id="GO:0020037">
    <property type="term" value="F:heme binding"/>
    <property type="evidence" value="ECO:0007669"/>
    <property type="project" value="InterPro"/>
</dbReference>
<dbReference type="PROSITE" id="PS00086">
    <property type="entry name" value="CYTOCHROME_P450"/>
    <property type="match status" value="1"/>
</dbReference>
<dbReference type="Pfam" id="PF00067">
    <property type="entry name" value="p450"/>
    <property type="match status" value="1"/>
</dbReference>
<keyword evidence="5 9" id="KW-0560">Oxidoreductase</keyword>
<evidence type="ECO:0000256" key="4">
    <source>
        <dbReference type="ARBA" id="ARBA00022723"/>
    </source>
</evidence>
<dbReference type="OMA" id="SMEMYRK"/>
<keyword evidence="7 9" id="KW-0503">Monooxygenase</keyword>
<name>A0A8W8JFT5_MAGGI</name>
<dbReference type="InterPro" id="IPR017972">
    <property type="entry name" value="Cyt_P450_CS"/>
</dbReference>
<keyword evidence="4 8" id="KW-0479">Metal-binding</keyword>
<dbReference type="InterPro" id="IPR001128">
    <property type="entry name" value="Cyt_P450"/>
</dbReference>
<dbReference type="GO" id="GO:0004497">
    <property type="term" value="F:monooxygenase activity"/>
    <property type="evidence" value="ECO:0007669"/>
    <property type="project" value="UniProtKB-KW"/>
</dbReference>
<dbReference type="SUPFAM" id="SSF48264">
    <property type="entry name" value="Cytochrome P450"/>
    <property type="match status" value="1"/>
</dbReference>
<evidence type="ECO:0000256" key="5">
    <source>
        <dbReference type="ARBA" id="ARBA00023002"/>
    </source>
</evidence>
<dbReference type="InterPro" id="IPR050479">
    <property type="entry name" value="CYP11_CYP27_families"/>
</dbReference>
<dbReference type="GO" id="GO:0016705">
    <property type="term" value="F:oxidoreductase activity, acting on paired donors, with incorporation or reduction of molecular oxygen"/>
    <property type="evidence" value="ECO:0007669"/>
    <property type="project" value="InterPro"/>
</dbReference>